<sequence>DDSKESSKRVLKACPSAFCTLVLTKTFEHAVLHAGKRLNGNSQLATTPVYVDEKAMNYLCEVALGTGKLAKLASVLQTIFSSPSILNGSFPSTRNMYHLLPDTGLDLESLQRMYRRVLTIDPKVTNALIKAMTHIGKTSGRFVRHQHDALTLRYYFILIIFPELLNASFNHHLTSMLNDTLLSVNNNNNNNNNNNEEEEEELRIDMIHWLCQWDLLSRRLLLQRLQDCLTMFIELKEKMDGYILRFVMVIDFLWRANQKIDNVQDRLHFKEFYNRTLTRANLIDFRSDYIRWMSHNNNNNNNNKQSYNNLNKTFTFCSYPFILDPVAKREVINIEQQLSRQQHAIDDSLHFSVPFGGFNILLPIPQPYFVMRVRRQYLLQDTMAIITNVATDKPNEFFKELKIVFNGEEGVDQGGVRKEFFQLIIDELFGPKYDCFIYNESTRTHWFNPNSLEDENTFRLLGVIIGLGIYNGVLLDITFPTAVYKKLCDEKLGLHDLTDWDPVLGKSLEEVVHWSECGKDTRDLCLTFCVVYQTSGEIKSHDLISNGSSIEVNNENALAYVEKLVDWHLNESIASQFKSFAKGFHRVVGRSAFGLFIGEELEKLIVGNPVLDFDALEVTTKYEGGYHSEHPAIRLFWRVIKSFDEENKKKFLLFTTGSYRAPLRGLGKLGLVIHRVGSDPYDGEMLPTSHTCFNALMLPAYSTLEIMQEKLTRAIQYSQGFGLQ</sequence>
<dbReference type="AlphaFoldDB" id="X6MWT2"/>
<dbReference type="PANTHER" id="PTHR45700:SF8">
    <property type="entry name" value="HECT-TYPE E3 UBIQUITIN TRANSFERASE"/>
    <property type="match status" value="1"/>
</dbReference>
<evidence type="ECO:0000256" key="4">
    <source>
        <dbReference type="ARBA" id="ARBA00022786"/>
    </source>
</evidence>
<dbReference type="GO" id="GO:0000209">
    <property type="term" value="P:protein polyubiquitination"/>
    <property type="evidence" value="ECO:0007669"/>
    <property type="project" value="InterPro"/>
</dbReference>
<accession>X6MWT2</accession>
<dbReference type="InterPro" id="IPR035983">
    <property type="entry name" value="Hect_E3_ubiquitin_ligase"/>
</dbReference>
<dbReference type="FunFam" id="3.30.2410.10:FF:000003">
    <property type="entry name" value="probable E3 ubiquitin-protein ligase HERC4 isoform X1"/>
    <property type="match status" value="1"/>
</dbReference>
<dbReference type="OMA" id="KAMTHIG"/>
<dbReference type="SUPFAM" id="SSF56204">
    <property type="entry name" value="Hect, E3 ligase catalytic domain"/>
    <property type="match status" value="1"/>
</dbReference>
<dbReference type="Pfam" id="PF00632">
    <property type="entry name" value="HECT"/>
    <property type="match status" value="1"/>
</dbReference>
<dbReference type="PANTHER" id="PTHR45700">
    <property type="entry name" value="UBIQUITIN-PROTEIN LIGASE E3C"/>
    <property type="match status" value="1"/>
</dbReference>
<gene>
    <name evidence="7" type="ORF">RFI_19384</name>
</gene>
<dbReference type="Gene3D" id="3.90.1750.10">
    <property type="entry name" value="Hect, E3 ligase catalytic domains"/>
    <property type="match status" value="1"/>
</dbReference>
<evidence type="ECO:0000313" key="7">
    <source>
        <dbReference type="EMBL" id="ETO17922.1"/>
    </source>
</evidence>
<protein>
    <recommendedName>
        <fullName evidence="2">HECT-type E3 ubiquitin transferase</fullName>
        <ecNumber evidence="2">2.3.2.26</ecNumber>
    </recommendedName>
</protein>
<dbReference type="SMART" id="SM00119">
    <property type="entry name" value="HECTc"/>
    <property type="match status" value="1"/>
</dbReference>
<evidence type="ECO:0000256" key="2">
    <source>
        <dbReference type="ARBA" id="ARBA00012485"/>
    </source>
</evidence>
<dbReference type="EC" id="2.3.2.26" evidence="2"/>
<evidence type="ECO:0000313" key="8">
    <source>
        <dbReference type="Proteomes" id="UP000023152"/>
    </source>
</evidence>
<dbReference type="PROSITE" id="PS50237">
    <property type="entry name" value="HECT"/>
    <property type="match status" value="1"/>
</dbReference>
<keyword evidence="8" id="KW-1185">Reference proteome</keyword>
<evidence type="ECO:0000256" key="3">
    <source>
        <dbReference type="ARBA" id="ARBA00022679"/>
    </source>
</evidence>
<reference evidence="7 8" key="1">
    <citation type="journal article" date="2013" name="Curr. Biol.">
        <title>The Genome of the Foraminiferan Reticulomyxa filosa.</title>
        <authorList>
            <person name="Glockner G."/>
            <person name="Hulsmann N."/>
            <person name="Schleicher M."/>
            <person name="Noegel A.A."/>
            <person name="Eichinger L."/>
            <person name="Gallinger C."/>
            <person name="Pawlowski J."/>
            <person name="Sierra R."/>
            <person name="Euteneuer U."/>
            <person name="Pillet L."/>
            <person name="Moustafa A."/>
            <person name="Platzer M."/>
            <person name="Groth M."/>
            <person name="Szafranski K."/>
            <person name="Schliwa M."/>
        </authorList>
    </citation>
    <scope>NUCLEOTIDE SEQUENCE [LARGE SCALE GENOMIC DNA]</scope>
</reference>
<evidence type="ECO:0000256" key="1">
    <source>
        <dbReference type="ARBA" id="ARBA00000885"/>
    </source>
</evidence>
<dbReference type="OrthoDB" id="8068875at2759"/>
<feature type="non-terminal residue" evidence="7">
    <location>
        <position position="1"/>
    </location>
</feature>
<dbReference type="EMBL" id="ASPP01015772">
    <property type="protein sequence ID" value="ETO17922.1"/>
    <property type="molecule type" value="Genomic_DNA"/>
</dbReference>
<dbReference type="Gene3D" id="3.30.2160.10">
    <property type="entry name" value="Hect, E3 ligase catalytic domain"/>
    <property type="match status" value="1"/>
</dbReference>
<dbReference type="CDD" id="cd00078">
    <property type="entry name" value="HECTc"/>
    <property type="match status" value="1"/>
</dbReference>
<evidence type="ECO:0000256" key="5">
    <source>
        <dbReference type="PROSITE-ProRule" id="PRU00104"/>
    </source>
</evidence>
<dbReference type="Proteomes" id="UP000023152">
    <property type="component" value="Unassembled WGS sequence"/>
</dbReference>
<dbReference type="InterPro" id="IPR000569">
    <property type="entry name" value="HECT_dom"/>
</dbReference>
<keyword evidence="3" id="KW-0808">Transferase</keyword>
<dbReference type="Gene3D" id="3.30.2410.10">
    <property type="entry name" value="Hect, E3 ligase catalytic domain"/>
    <property type="match status" value="1"/>
</dbReference>
<organism evidence="7 8">
    <name type="scientific">Reticulomyxa filosa</name>
    <dbReference type="NCBI Taxonomy" id="46433"/>
    <lineage>
        <taxon>Eukaryota</taxon>
        <taxon>Sar</taxon>
        <taxon>Rhizaria</taxon>
        <taxon>Retaria</taxon>
        <taxon>Foraminifera</taxon>
        <taxon>Monothalamids</taxon>
        <taxon>Reticulomyxidae</taxon>
        <taxon>Reticulomyxa</taxon>
    </lineage>
</organism>
<dbReference type="GO" id="GO:0061630">
    <property type="term" value="F:ubiquitin protein ligase activity"/>
    <property type="evidence" value="ECO:0007669"/>
    <property type="project" value="UniProtKB-EC"/>
</dbReference>
<feature type="active site" description="Glycyl thioester intermediate" evidence="5">
    <location>
        <position position="692"/>
    </location>
</feature>
<keyword evidence="4 5" id="KW-0833">Ubl conjugation pathway</keyword>
<dbReference type="InterPro" id="IPR044611">
    <property type="entry name" value="E3A/B/C-like"/>
</dbReference>
<proteinExistence type="predicted"/>
<comment type="catalytic activity">
    <reaction evidence="1">
        <text>S-ubiquitinyl-[E2 ubiquitin-conjugating enzyme]-L-cysteine + [acceptor protein]-L-lysine = [E2 ubiquitin-conjugating enzyme]-L-cysteine + N(6)-ubiquitinyl-[acceptor protein]-L-lysine.</text>
        <dbReference type="EC" id="2.3.2.26"/>
    </reaction>
</comment>
<evidence type="ECO:0000259" key="6">
    <source>
        <dbReference type="PROSITE" id="PS50237"/>
    </source>
</evidence>
<feature type="domain" description="HECT" evidence="6">
    <location>
        <begin position="393"/>
        <end position="724"/>
    </location>
</feature>
<comment type="caution">
    <text evidence="7">The sequence shown here is derived from an EMBL/GenBank/DDBJ whole genome shotgun (WGS) entry which is preliminary data.</text>
</comment>
<name>X6MWT2_RETFI</name>